<dbReference type="EMBL" id="MU277212">
    <property type="protein sequence ID" value="KAI0061511.1"/>
    <property type="molecule type" value="Genomic_DNA"/>
</dbReference>
<evidence type="ECO:0000313" key="2">
    <source>
        <dbReference type="Proteomes" id="UP000814140"/>
    </source>
</evidence>
<keyword evidence="2" id="KW-1185">Reference proteome</keyword>
<organism evidence="1 2">
    <name type="scientific">Artomyces pyxidatus</name>
    <dbReference type="NCBI Taxonomy" id="48021"/>
    <lineage>
        <taxon>Eukaryota</taxon>
        <taxon>Fungi</taxon>
        <taxon>Dikarya</taxon>
        <taxon>Basidiomycota</taxon>
        <taxon>Agaricomycotina</taxon>
        <taxon>Agaricomycetes</taxon>
        <taxon>Russulales</taxon>
        <taxon>Auriscalpiaceae</taxon>
        <taxon>Artomyces</taxon>
    </lineage>
</organism>
<name>A0ACB8T062_9AGAM</name>
<comment type="caution">
    <text evidence="1">The sequence shown here is derived from an EMBL/GenBank/DDBJ whole genome shotgun (WGS) entry which is preliminary data.</text>
</comment>
<gene>
    <name evidence="1" type="ORF">BV25DRAFT_763306</name>
</gene>
<reference evidence="1" key="1">
    <citation type="submission" date="2021-03" db="EMBL/GenBank/DDBJ databases">
        <authorList>
            <consortium name="DOE Joint Genome Institute"/>
            <person name="Ahrendt S."/>
            <person name="Looney B.P."/>
            <person name="Miyauchi S."/>
            <person name="Morin E."/>
            <person name="Drula E."/>
            <person name="Courty P.E."/>
            <person name="Chicoki N."/>
            <person name="Fauchery L."/>
            <person name="Kohler A."/>
            <person name="Kuo A."/>
            <person name="Labutti K."/>
            <person name="Pangilinan J."/>
            <person name="Lipzen A."/>
            <person name="Riley R."/>
            <person name="Andreopoulos W."/>
            <person name="He G."/>
            <person name="Johnson J."/>
            <person name="Barry K.W."/>
            <person name="Grigoriev I.V."/>
            <person name="Nagy L."/>
            <person name="Hibbett D."/>
            <person name="Henrissat B."/>
            <person name="Matheny P.B."/>
            <person name="Labbe J."/>
            <person name="Martin F."/>
        </authorList>
    </citation>
    <scope>NUCLEOTIDE SEQUENCE</scope>
    <source>
        <strain evidence="1">HHB10654</strain>
    </source>
</reference>
<evidence type="ECO:0000313" key="1">
    <source>
        <dbReference type="EMBL" id="KAI0061511.1"/>
    </source>
</evidence>
<protein>
    <submittedName>
        <fullName evidence="1">Uncharacterized protein</fullName>
    </submittedName>
</protein>
<sequence length="292" mass="31313">MVPGSGGKSTPTLRNWTTGLIEATGTPISSARPIFLDTRHILYTAAGGRRDAADQARLCVASLVPSGHTPAQSCSYAFALPEFLLYGVSFVDTRACTLETTPARHGCFYSDPDDRLISIELIFIDWSGRFIIDVPARTLTRYIAAHPAVPGQPAAVVPWDAWGTHGARVTHCPGYTSMSWAISGSRRATLLPRSGVDNTTMLTVLDYSPRRVARAIARGTGNVVRGSEVPAENTGAGFGALRTMLSCISTEIPVPDRLAGGMLRATICENGVLFTKRDARSNTVIDAWAYTI</sequence>
<accession>A0ACB8T062</accession>
<dbReference type="Proteomes" id="UP000814140">
    <property type="component" value="Unassembled WGS sequence"/>
</dbReference>
<proteinExistence type="predicted"/>
<reference evidence="1" key="2">
    <citation type="journal article" date="2022" name="New Phytol.">
        <title>Evolutionary transition to the ectomycorrhizal habit in the genomes of a hyperdiverse lineage of mushroom-forming fungi.</title>
        <authorList>
            <person name="Looney B."/>
            <person name="Miyauchi S."/>
            <person name="Morin E."/>
            <person name="Drula E."/>
            <person name="Courty P.E."/>
            <person name="Kohler A."/>
            <person name="Kuo A."/>
            <person name="LaButti K."/>
            <person name="Pangilinan J."/>
            <person name="Lipzen A."/>
            <person name="Riley R."/>
            <person name="Andreopoulos W."/>
            <person name="He G."/>
            <person name="Johnson J."/>
            <person name="Nolan M."/>
            <person name="Tritt A."/>
            <person name="Barry K.W."/>
            <person name="Grigoriev I.V."/>
            <person name="Nagy L.G."/>
            <person name="Hibbett D."/>
            <person name="Henrissat B."/>
            <person name="Matheny P.B."/>
            <person name="Labbe J."/>
            <person name="Martin F.M."/>
        </authorList>
    </citation>
    <scope>NUCLEOTIDE SEQUENCE</scope>
    <source>
        <strain evidence="1">HHB10654</strain>
    </source>
</reference>